<evidence type="ECO:0008006" key="4">
    <source>
        <dbReference type="Google" id="ProtNLM"/>
    </source>
</evidence>
<organism evidence="2 3">
    <name type="scientific">Paragemmobacter ruber</name>
    <dbReference type="NCBI Taxonomy" id="1985673"/>
    <lineage>
        <taxon>Bacteria</taxon>
        <taxon>Pseudomonadati</taxon>
        <taxon>Pseudomonadota</taxon>
        <taxon>Alphaproteobacteria</taxon>
        <taxon>Rhodobacterales</taxon>
        <taxon>Paracoccaceae</taxon>
        <taxon>Paragemmobacter</taxon>
    </lineage>
</organism>
<keyword evidence="1" id="KW-0732">Signal</keyword>
<sequence length="104" mass="11411">MKTILFCAALATLTLPLFTTPATAGVIERACLRSDRDAANRALCACIQQVADMTLRGGDQRRAAAFFRDPDRAHDTWMSKRGADDAFWERYKAFGSTAEAYCAG</sequence>
<evidence type="ECO:0000256" key="1">
    <source>
        <dbReference type="SAM" id="SignalP"/>
    </source>
</evidence>
<evidence type="ECO:0000313" key="3">
    <source>
        <dbReference type="Proteomes" id="UP001517376"/>
    </source>
</evidence>
<gene>
    <name evidence="2" type="ORF">GU920_10540</name>
</gene>
<dbReference type="RefSeq" id="WP_161766977.1">
    <property type="nucleotide sequence ID" value="NZ_JAAATW010000002.1"/>
</dbReference>
<proteinExistence type="predicted"/>
<feature type="signal peptide" evidence="1">
    <location>
        <begin position="1"/>
        <end position="24"/>
    </location>
</feature>
<name>A0ABW9Y7C4_9RHOB</name>
<evidence type="ECO:0000313" key="2">
    <source>
        <dbReference type="EMBL" id="NBE07976.1"/>
    </source>
</evidence>
<accession>A0ABW9Y7C4</accession>
<reference evidence="3" key="1">
    <citation type="submission" date="2020-01" db="EMBL/GenBank/DDBJ databases">
        <title>Sphingomonas sp. strain CSW-10.</title>
        <authorList>
            <person name="Chen W.-M."/>
        </authorList>
    </citation>
    <scope>NUCLEOTIDE SEQUENCE [LARGE SCALE GENOMIC DNA]</scope>
    <source>
        <strain evidence="3">CCP-1</strain>
    </source>
</reference>
<dbReference type="EMBL" id="JAAATW010000002">
    <property type="protein sequence ID" value="NBE07976.1"/>
    <property type="molecule type" value="Genomic_DNA"/>
</dbReference>
<comment type="caution">
    <text evidence="2">The sequence shown here is derived from an EMBL/GenBank/DDBJ whole genome shotgun (WGS) entry which is preliminary data.</text>
</comment>
<protein>
    <recommendedName>
        <fullName evidence="4">Arginine transporter</fullName>
    </recommendedName>
</protein>
<feature type="chain" id="PRO_5047425266" description="Arginine transporter" evidence="1">
    <location>
        <begin position="25"/>
        <end position="104"/>
    </location>
</feature>
<dbReference type="Proteomes" id="UP001517376">
    <property type="component" value="Unassembled WGS sequence"/>
</dbReference>
<keyword evidence="3" id="KW-1185">Reference proteome</keyword>